<evidence type="ECO:0000313" key="3">
    <source>
        <dbReference type="EMBL" id="COX92461.1"/>
    </source>
</evidence>
<dbReference type="EMBL" id="CSAE01000185">
    <property type="protein sequence ID" value="COV72194.1"/>
    <property type="molecule type" value="Genomic_DNA"/>
</dbReference>
<dbReference type="AlphaFoldDB" id="A0A0T9YV42"/>
<sequence length="43" mass="4764">MAGPSVTACDSAVVTDSETRYLSAPEVAMTWRREVLRVMSFSR</sequence>
<evidence type="ECO:0000313" key="4">
    <source>
        <dbReference type="EMBL" id="CPA40878.1"/>
    </source>
</evidence>
<evidence type="ECO:0000313" key="6">
    <source>
        <dbReference type="Proteomes" id="UP000039021"/>
    </source>
</evidence>
<evidence type="ECO:0000313" key="5">
    <source>
        <dbReference type="Proteomes" id="UP000038802"/>
    </source>
</evidence>
<dbReference type="Proteomes" id="UP000044938">
    <property type="component" value="Unassembled WGS sequence"/>
</dbReference>
<accession>A0A0T9YV42</accession>
<dbReference type="EMBL" id="CSAJ01001376">
    <property type="protein sequence ID" value="COX92461.1"/>
    <property type="molecule type" value="Genomic_DNA"/>
</dbReference>
<reference evidence="5 6" key="3">
    <citation type="submission" date="2015-03" db="EMBL/GenBank/DDBJ databases">
        <authorList>
            <consortium name="Pathogen Informatics"/>
        </authorList>
    </citation>
    <scope>NUCLEOTIDE SEQUENCE [LARGE SCALE GENOMIC DNA]</scope>
    <source>
        <strain evidence="1 8">Bir 185</strain>
        <strain evidence="5">K00500041</strain>
        <strain evidence="3 7">M09401471</strain>
        <strain evidence="6">N09902308</strain>
    </source>
</reference>
<protein>
    <submittedName>
        <fullName evidence="2">Uncharacterized protein</fullName>
    </submittedName>
</protein>
<reference evidence="2" key="1">
    <citation type="submission" date="2015-03" db="EMBL/GenBank/DDBJ databases">
        <authorList>
            <person name="Murphy D."/>
        </authorList>
    </citation>
    <scope>NUCLEOTIDE SEQUENCE [LARGE SCALE GENOMIC DNA]</scope>
    <source>
        <strain evidence="2">K00500041</strain>
    </source>
</reference>
<organism evidence="2 5">
    <name type="scientific">Mycobacterium tuberculosis</name>
    <dbReference type="NCBI Taxonomy" id="1773"/>
    <lineage>
        <taxon>Bacteria</taxon>
        <taxon>Bacillati</taxon>
        <taxon>Actinomycetota</taxon>
        <taxon>Actinomycetes</taxon>
        <taxon>Mycobacteriales</taxon>
        <taxon>Mycobacteriaceae</taxon>
        <taxon>Mycobacterium</taxon>
        <taxon>Mycobacterium tuberculosis complex</taxon>
    </lineage>
</organism>
<dbReference type="Proteomes" id="UP000050164">
    <property type="component" value="Unassembled WGS sequence"/>
</dbReference>
<name>A0A0T9YV42_MYCTX</name>
<dbReference type="EMBL" id="CSBK01002946">
    <property type="protein sequence ID" value="CPA40878.1"/>
    <property type="molecule type" value="Genomic_DNA"/>
</dbReference>
<gene>
    <name evidence="2" type="ORF">ERS007703_01935</name>
    <name evidence="3" type="ORF">ERS007720_05009</name>
    <name evidence="4" type="ORF">ERS007739_04585</name>
    <name evidence="1" type="ORF">ERS027659_02840</name>
</gene>
<dbReference type="EMBL" id="CNFT01000737">
    <property type="protein sequence ID" value="CKS25069.1"/>
    <property type="molecule type" value="Genomic_DNA"/>
</dbReference>
<reference evidence="4" key="2">
    <citation type="submission" date="2015-03" db="EMBL/GenBank/DDBJ databases">
        <authorList>
            <consortium name="Pathogen Informatics"/>
            <person name="Murphy D."/>
        </authorList>
    </citation>
    <scope>NUCLEOTIDE SEQUENCE</scope>
    <source>
        <strain evidence="4">N09902308</strain>
    </source>
</reference>
<dbReference type="Proteomes" id="UP000038802">
    <property type="component" value="Unassembled WGS sequence"/>
</dbReference>
<proteinExistence type="predicted"/>
<evidence type="ECO:0000313" key="8">
    <source>
        <dbReference type="Proteomes" id="UP000050164"/>
    </source>
</evidence>
<evidence type="ECO:0000313" key="1">
    <source>
        <dbReference type="EMBL" id="CKS25069.1"/>
    </source>
</evidence>
<evidence type="ECO:0000313" key="7">
    <source>
        <dbReference type="Proteomes" id="UP000044938"/>
    </source>
</evidence>
<dbReference type="Proteomes" id="UP000039021">
    <property type="component" value="Unassembled WGS sequence"/>
</dbReference>
<evidence type="ECO:0000313" key="2">
    <source>
        <dbReference type="EMBL" id="COV72194.1"/>
    </source>
</evidence>